<dbReference type="PANTHER" id="PTHR46206">
    <property type="entry name" value="CYTOCHROME P450"/>
    <property type="match status" value="1"/>
</dbReference>
<organism evidence="8 9">
    <name type="scientific">Armillaria solidipes</name>
    <dbReference type="NCBI Taxonomy" id="1076256"/>
    <lineage>
        <taxon>Eukaryota</taxon>
        <taxon>Fungi</taxon>
        <taxon>Dikarya</taxon>
        <taxon>Basidiomycota</taxon>
        <taxon>Agaricomycotina</taxon>
        <taxon>Agaricomycetes</taxon>
        <taxon>Agaricomycetidae</taxon>
        <taxon>Agaricales</taxon>
        <taxon>Marasmiineae</taxon>
        <taxon>Physalacriaceae</taxon>
        <taxon>Armillaria</taxon>
    </lineage>
</organism>
<name>A0A2H3BXZ5_9AGAR</name>
<accession>A0A2H3BXZ5</accession>
<dbReference type="GO" id="GO:0004497">
    <property type="term" value="F:monooxygenase activity"/>
    <property type="evidence" value="ECO:0007669"/>
    <property type="project" value="UniProtKB-KW"/>
</dbReference>
<dbReference type="STRING" id="1076256.A0A2H3BXZ5"/>
<reference evidence="9" key="1">
    <citation type="journal article" date="2017" name="Nat. Ecol. Evol.">
        <title>Genome expansion and lineage-specific genetic innovations in the forest pathogenic fungi Armillaria.</title>
        <authorList>
            <person name="Sipos G."/>
            <person name="Prasanna A.N."/>
            <person name="Walter M.C."/>
            <person name="O'Connor E."/>
            <person name="Balint B."/>
            <person name="Krizsan K."/>
            <person name="Kiss B."/>
            <person name="Hess J."/>
            <person name="Varga T."/>
            <person name="Slot J."/>
            <person name="Riley R."/>
            <person name="Boka B."/>
            <person name="Rigling D."/>
            <person name="Barry K."/>
            <person name="Lee J."/>
            <person name="Mihaltcheva S."/>
            <person name="LaButti K."/>
            <person name="Lipzen A."/>
            <person name="Waldron R."/>
            <person name="Moloney N.M."/>
            <person name="Sperisen C."/>
            <person name="Kredics L."/>
            <person name="Vagvoelgyi C."/>
            <person name="Patrignani A."/>
            <person name="Fitzpatrick D."/>
            <person name="Nagy I."/>
            <person name="Doyle S."/>
            <person name="Anderson J.B."/>
            <person name="Grigoriev I.V."/>
            <person name="Gueldener U."/>
            <person name="Muensterkoetter M."/>
            <person name="Nagy L.G."/>
        </authorList>
    </citation>
    <scope>NUCLEOTIDE SEQUENCE [LARGE SCALE GENOMIC DNA]</scope>
    <source>
        <strain evidence="9">28-4</strain>
    </source>
</reference>
<comment type="similarity">
    <text evidence="2 7">Belongs to the cytochrome P450 family.</text>
</comment>
<dbReference type="InterPro" id="IPR036396">
    <property type="entry name" value="Cyt_P450_sf"/>
</dbReference>
<dbReference type="SUPFAM" id="SSF48264">
    <property type="entry name" value="Cytochrome P450"/>
    <property type="match status" value="1"/>
</dbReference>
<dbReference type="GO" id="GO:0005506">
    <property type="term" value="F:iron ion binding"/>
    <property type="evidence" value="ECO:0007669"/>
    <property type="project" value="InterPro"/>
</dbReference>
<evidence type="ECO:0000256" key="7">
    <source>
        <dbReference type="RuleBase" id="RU000461"/>
    </source>
</evidence>
<feature type="non-terminal residue" evidence="8">
    <location>
        <position position="1"/>
    </location>
</feature>
<sequence length="83" mass="9494">SDEAKYWLTSTAGEYLTFSSGKHVCPGRFFAMLEIKMMLAVLIMKYDICLPEEGKRPDDSWFGPVCTPSMSAKVLLKKRERQQ</sequence>
<evidence type="ECO:0000256" key="1">
    <source>
        <dbReference type="ARBA" id="ARBA00001971"/>
    </source>
</evidence>
<dbReference type="Proteomes" id="UP000218334">
    <property type="component" value="Unassembled WGS sequence"/>
</dbReference>
<evidence type="ECO:0000256" key="5">
    <source>
        <dbReference type="ARBA" id="ARBA00023004"/>
    </source>
</evidence>
<evidence type="ECO:0000256" key="6">
    <source>
        <dbReference type="PIRSR" id="PIRSR602403-1"/>
    </source>
</evidence>
<dbReference type="PROSITE" id="PS00086">
    <property type="entry name" value="CYTOCHROME_P450"/>
    <property type="match status" value="1"/>
</dbReference>
<protein>
    <submittedName>
        <fullName evidence="8">Cytochrome P450</fullName>
    </submittedName>
</protein>
<keyword evidence="6 7" id="KW-0349">Heme</keyword>
<dbReference type="Gene3D" id="1.10.630.10">
    <property type="entry name" value="Cytochrome P450"/>
    <property type="match status" value="1"/>
</dbReference>
<dbReference type="InterPro" id="IPR001128">
    <property type="entry name" value="Cyt_P450"/>
</dbReference>
<keyword evidence="7" id="KW-0503">Monooxygenase</keyword>
<dbReference type="InterPro" id="IPR017972">
    <property type="entry name" value="Cyt_P450_CS"/>
</dbReference>
<dbReference type="EMBL" id="KZ293434">
    <property type="protein sequence ID" value="PBK67926.1"/>
    <property type="molecule type" value="Genomic_DNA"/>
</dbReference>
<evidence type="ECO:0000256" key="4">
    <source>
        <dbReference type="ARBA" id="ARBA00023002"/>
    </source>
</evidence>
<gene>
    <name evidence="8" type="ORF">ARMSODRAFT_888205</name>
</gene>
<evidence type="ECO:0000313" key="8">
    <source>
        <dbReference type="EMBL" id="PBK67926.1"/>
    </source>
</evidence>
<dbReference type="InterPro" id="IPR002403">
    <property type="entry name" value="Cyt_P450_E_grp-IV"/>
</dbReference>
<dbReference type="AlphaFoldDB" id="A0A2H3BXZ5"/>
<keyword evidence="5 6" id="KW-0408">Iron</keyword>
<dbReference type="GO" id="GO:0016705">
    <property type="term" value="F:oxidoreductase activity, acting on paired donors, with incorporation or reduction of molecular oxygen"/>
    <property type="evidence" value="ECO:0007669"/>
    <property type="project" value="InterPro"/>
</dbReference>
<dbReference type="Pfam" id="PF00067">
    <property type="entry name" value="p450"/>
    <property type="match status" value="1"/>
</dbReference>
<keyword evidence="4 7" id="KW-0560">Oxidoreductase</keyword>
<feature type="binding site" description="axial binding residue" evidence="6">
    <location>
        <position position="25"/>
    </location>
    <ligand>
        <name>heme</name>
        <dbReference type="ChEBI" id="CHEBI:30413"/>
    </ligand>
    <ligandPart>
        <name>Fe</name>
        <dbReference type="ChEBI" id="CHEBI:18248"/>
    </ligandPart>
</feature>
<evidence type="ECO:0000313" key="9">
    <source>
        <dbReference type="Proteomes" id="UP000218334"/>
    </source>
</evidence>
<dbReference type="PRINTS" id="PR00465">
    <property type="entry name" value="EP450IV"/>
</dbReference>
<evidence type="ECO:0000256" key="3">
    <source>
        <dbReference type="ARBA" id="ARBA00022723"/>
    </source>
</evidence>
<evidence type="ECO:0000256" key="2">
    <source>
        <dbReference type="ARBA" id="ARBA00010617"/>
    </source>
</evidence>
<keyword evidence="3 6" id="KW-0479">Metal-binding</keyword>
<proteinExistence type="inferred from homology"/>
<comment type="cofactor">
    <cofactor evidence="1 6">
        <name>heme</name>
        <dbReference type="ChEBI" id="CHEBI:30413"/>
    </cofactor>
</comment>
<keyword evidence="9" id="KW-1185">Reference proteome</keyword>
<dbReference type="GO" id="GO:0020037">
    <property type="term" value="F:heme binding"/>
    <property type="evidence" value="ECO:0007669"/>
    <property type="project" value="InterPro"/>
</dbReference>